<feature type="compositionally biased region" description="Polar residues" evidence="4">
    <location>
        <begin position="486"/>
        <end position="505"/>
    </location>
</feature>
<evidence type="ECO:0000259" key="5">
    <source>
        <dbReference type="Pfam" id="PF08190"/>
    </source>
</evidence>
<dbReference type="PANTHER" id="PTHR22997:SF3">
    <property type="entry name" value="PROTEIN KINTOUN"/>
    <property type="match status" value="1"/>
</dbReference>
<evidence type="ECO:0000256" key="2">
    <source>
        <dbReference type="ARBA" id="ARBA00024190"/>
    </source>
</evidence>
<dbReference type="GO" id="GO:0070286">
    <property type="term" value="P:axonemal dynein complex assembly"/>
    <property type="evidence" value="ECO:0007669"/>
    <property type="project" value="UniProtKB-UniRule"/>
</dbReference>
<keyword evidence="7" id="KW-1185">Reference proteome</keyword>
<dbReference type="HAMAP" id="MF_03069">
    <property type="entry name" value="Kintoun"/>
    <property type="match status" value="1"/>
</dbReference>
<feature type="compositionally biased region" description="Basic and acidic residues" evidence="4">
    <location>
        <begin position="437"/>
        <end position="470"/>
    </location>
</feature>
<dbReference type="KEGG" id="gsh:117363905"/>
<comment type="function">
    <text evidence="3">Required for cytoplasmic pre-assembly of axonemal dyneins, thereby playing a central role in motility in cilia and flagella. Involved in pre-assembly of dynein arm complexes in the cytoplasm before intraflagellar transport loads them for the ciliary compartment.</text>
</comment>
<dbReference type="InterPro" id="IPR012981">
    <property type="entry name" value="PIH1_N"/>
</dbReference>
<comment type="subcellular location">
    <subcellularLocation>
        <location evidence="3">Cytoplasm</location>
    </subcellularLocation>
    <subcellularLocation>
        <location evidence="2">Dynein axonemal particle</location>
    </subcellularLocation>
    <text evidence="3">Localizes in the apical cytoplasm around the gamma-tubulin-positive pericentriolar region, not in the cilia.</text>
</comment>
<dbReference type="GO" id="GO:0005576">
    <property type="term" value="C:extracellular region"/>
    <property type="evidence" value="ECO:0007669"/>
    <property type="project" value="GOC"/>
</dbReference>
<dbReference type="Proteomes" id="UP000515159">
    <property type="component" value="Chromosome 7"/>
</dbReference>
<dbReference type="InterPro" id="IPR050734">
    <property type="entry name" value="PIH1/Kintoun_subfamily"/>
</dbReference>
<dbReference type="Pfam" id="PF18201">
    <property type="entry name" value="PIH1_CS"/>
    <property type="match status" value="1"/>
</dbReference>
<keyword evidence="1 3" id="KW-0963">Cytoplasm</keyword>
<dbReference type="PANTHER" id="PTHR22997">
    <property type="entry name" value="PIH1 DOMAIN-CONTAINING PROTEIN 1"/>
    <property type="match status" value="1"/>
</dbReference>
<dbReference type="Pfam" id="PF08190">
    <property type="entry name" value="PIH1"/>
    <property type="match status" value="1"/>
</dbReference>
<dbReference type="RefSeq" id="XP_033808351.1">
    <property type="nucleotide sequence ID" value="XM_033952460.1"/>
</dbReference>
<accession>A0A6P8RU48</accession>
<dbReference type="GO" id="GO:0060285">
    <property type="term" value="P:cilium-dependent cell motility"/>
    <property type="evidence" value="ECO:0007669"/>
    <property type="project" value="UniProtKB-UniRule"/>
</dbReference>
<dbReference type="AlphaFoldDB" id="A0A6P8RU48"/>
<feature type="compositionally biased region" description="Basic and acidic residues" evidence="4">
    <location>
        <begin position="780"/>
        <end position="795"/>
    </location>
</feature>
<dbReference type="CTD" id="55172"/>
<organism evidence="7 8">
    <name type="scientific">Geotrypetes seraphini</name>
    <name type="common">Gaboon caecilian</name>
    <name type="synonym">Caecilia seraphini</name>
    <dbReference type="NCBI Taxonomy" id="260995"/>
    <lineage>
        <taxon>Eukaryota</taxon>
        <taxon>Metazoa</taxon>
        <taxon>Chordata</taxon>
        <taxon>Craniata</taxon>
        <taxon>Vertebrata</taxon>
        <taxon>Euteleostomi</taxon>
        <taxon>Amphibia</taxon>
        <taxon>Gymnophiona</taxon>
        <taxon>Geotrypetes</taxon>
    </lineage>
</organism>
<comment type="similarity">
    <text evidence="3">Belongs to the PIH1 family. Kintoun subfamily.</text>
</comment>
<feature type="region of interest" description="Disordered" evidence="4">
    <location>
        <begin position="432"/>
        <end position="512"/>
    </location>
</feature>
<dbReference type="GO" id="GO:0120293">
    <property type="term" value="C:dynein axonemal particle"/>
    <property type="evidence" value="ECO:0007669"/>
    <property type="project" value="UniProtKB-SubCell"/>
</dbReference>
<dbReference type="InParanoid" id="A0A6P8RU48"/>
<feature type="domain" description="PIH1 N-terminal" evidence="5">
    <location>
        <begin position="40"/>
        <end position="203"/>
    </location>
</feature>
<reference evidence="8" key="1">
    <citation type="submission" date="2025-08" db="UniProtKB">
        <authorList>
            <consortium name="RefSeq"/>
        </authorList>
    </citation>
    <scope>IDENTIFICATION</scope>
</reference>
<feature type="region of interest" description="Disordered" evidence="4">
    <location>
        <begin position="364"/>
        <end position="398"/>
    </location>
</feature>
<dbReference type="FunCoup" id="A0A6P8RU48">
    <property type="interactions" value="235"/>
</dbReference>
<evidence type="ECO:0000256" key="4">
    <source>
        <dbReference type="SAM" id="MobiDB-lite"/>
    </source>
</evidence>
<proteinExistence type="inferred from homology"/>
<dbReference type="InterPro" id="IPR041442">
    <property type="entry name" value="PIH1D1/2/3_CS-like"/>
</dbReference>
<sequence length="843" mass="94096">MATRSKLEDLDLTTEEMQQLSKAFKDEKFKELFIAYAKEISDPENKKKYEEEITLLEKERGIDVKFVHPQPGHVLKTSLNGVQKCYINVCSNELITKPGCEAGKGKDNRKGQHWSLPYSLVPGREDLGKEGRKHMIYDVVFHPETLYMASKNQRFKQMVDSTAVEAIEKQFGVKLDEKNAKMLKLKYKGVPQAAVLRTPLPGKPQETVDADDPLQFPYPYETEKSDLPEERGQAEVKKTATVAHQTDEDRELRCAKPNTPRYTIVHRSHFDLQDYRYVRDAAPSPIPKELVVIIDLPLLKSAEQATLDVAEKHLSLESRKPDYSLQISLPYRVHENQGTAKFNKAKKQLVITLPVVLQMPHSQSYMPQDQKLVSDAPKNDSYGVNDDLPANEPADEVGSEVTWQAETLNSEKDAQSGCPPAAEPQICFKKKLQNKARSSEREPVKDQPEKAVGKKETTEKIQEKSERDFSHLSNNFSKDLEKSKETTTVSSQGFSAQSNLQTNELVSPAGKKDGPKCPTFQCIQDEVSISLVLHVLNIEKESLKEDVGTSQYSINFCSRDNTSYSLIIQFPPHKLNTKGTTVSISKNNAVIELSKSSESTGPWRKLYFGLNSDSLQEKLFLSEENVDEFLEDILHSVDMKQSVAGAQPLIEVLKVTDSQSHIRLKEYEPNPCGEMEEGATNMATSEILNDISPETESTVIATDSAKREHTIEGDGALILPIVPGSETFLQLEPSNDSLSRAEECQISDLNCDPAAAGDQSVASISCRIETFPECREAVDKNKLDEDDTPTKHQDGDNSGVLTSGTVAPALKEINTQDGSVKVITDHTTHCAFTFQNSLLYDLD</sequence>
<evidence type="ECO:0000256" key="1">
    <source>
        <dbReference type="ARBA" id="ARBA00022490"/>
    </source>
</evidence>
<feature type="region of interest" description="Disordered" evidence="4">
    <location>
        <begin position="780"/>
        <end position="803"/>
    </location>
</feature>
<name>A0A6P8RU48_GEOSA</name>
<dbReference type="GO" id="GO:0003351">
    <property type="term" value="P:epithelial cilium movement involved in extracellular fluid movement"/>
    <property type="evidence" value="ECO:0007669"/>
    <property type="project" value="TreeGrafter"/>
</dbReference>
<evidence type="ECO:0000313" key="8">
    <source>
        <dbReference type="RefSeq" id="XP_033808351.1"/>
    </source>
</evidence>
<protein>
    <recommendedName>
        <fullName evidence="3">Protein kintoun</fullName>
    </recommendedName>
    <alternativeName>
        <fullName evidence="3">Dynein assembly factor 2, axonemal</fullName>
    </alternativeName>
</protein>
<dbReference type="InterPro" id="IPR034727">
    <property type="entry name" value="Kintoun"/>
</dbReference>
<evidence type="ECO:0000259" key="6">
    <source>
        <dbReference type="Pfam" id="PF18201"/>
    </source>
</evidence>
<dbReference type="OrthoDB" id="546764at2759"/>
<evidence type="ECO:0000256" key="3">
    <source>
        <dbReference type="HAMAP-Rule" id="MF_03069"/>
    </source>
</evidence>
<gene>
    <name evidence="3 8" type="primary">DNAAF2</name>
    <name evidence="3" type="synonym">KTU</name>
</gene>
<feature type="domain" description="PIH1D1/2/3 CS-like" evidence="6">
    <location>
        <begin position="258"/>
        <end position="356"/>
    </location>
</feature>
<dbReference type="GeneID" id="117363905"/>
<evidence type="ECO:0000313" key="7">
    <source>
        <dbReference type="Proteomes" id="UP000515159"/>
    </source>
</evidence>